<dbReference type="EMBL" id="JARKIB010000125">
    <property type="protein sequence ID" value="KAJ7735734.1"/>
    <property type="molecule type" value="Genomic_DNA"/>
</dbReference>
<feature type="compositionally biased region" description="Basic and acidic residues" evidence="1">
    <location>
        <begin position="257"/>
        <end position="271"/>
    </location>
</feature>
<evidence type="ECO:0000256" key="1">
    <source>
        <dbReference type="SAM" id="MobiDB-lite"/>
    </source>
</evidence>
<accession>A0AAD7I5W3</accession>
<dbReference type="AlphaFoldDB" id="A0AAD7I5W3"/>
<dbReference type="Pfam" id="PF07818">
    <property type="entry name" value="HCNGP"/>
    <property type="match status" value="1"/>
</dbReference>
<feature type="compositionally biased region" description="Basic and acidic residues" evidence="1">
    <location>
        <begin position="281"/>
        <end position="291"/>
    </location>
</feature>
<feature type="region of interest" description="Disordered" evidence="1">
    <location>
        <begin position="73"/>
        <end position="107"/>
    </location>
</feature>
<organism evidence="2 3">
    <name type="scientific">Mycena metata</name>
    <dbReference type="NCBI Taxonomy" id="1033252"/>
    <lineage>
        <taxon>Eukaryota</taxon>
        <taxon>Fungi</taxon>
        <taxon>Dikarya</taxon>
        <taxon>Basidiomycota</taxon>
        <taxon>Agaricomycotina</taxon>
        <taxon>Agaricomycetes</taxon>
        <taxon>Agaricomycetidae</taxon>
        <taxon>Agaricales</taxon>
        <taxon>Marasmiineae</taxon>
        <taxon>Mycenaceae</taxon>
        <taxon>Mycena</taxon>
    </lineage>
</organism>
<dbReference type="GO" id="GO:0006355">
    <property type="term" value="P:regulation of DNA-templated transcription"/>
    <property type="evidence" value="ECO:0007669"/>
    <property type="project" value="InterPro"/>
</dbReference>
<evidence type="ECO:0000313" key="2">
    <source>
        <dbReference type="EMBL" id="KAJ7735734.1"/>
    </source>
</evidence>
<evidence type="ECO:0000313" key="3">
    <source>
        <dbReference type="Proteomes" id="UP001215598"/>
    </source>
</evidence>
<dbReference type="GO" id="GO:0005634">
    <property type="term" value="C:nucleus"/>
    <property type="evidence" value="ECO:0007669"/>
    <property type="project" value="TreeGrafter"/>
</dbReference>
<feature type="compositionally biased region" description="Polar residues" evidence="1">
    <location>
        <begin position="86"/>
        <end position="101"/>
    </location>
</feature>
<reference evidence="2" key="1">
    <citation type="submission" date="2023-03" db="EMBL/GenBank/DDBJ databases">
        <title>Massive genome expansion in bonnet fungi (Mycena s.s.) driven by repeated elements and novel gene families across ecological guilds.</title>
        <authorList>
            <consortium name="Lawrence Berkeley National Laboratory"/>
            <person name="Harder C.B."/>
            <person name="Miyauchi S."/>
            <person name="Viragh M."/>
            <person name="Kuo A."/>
            <person name="Thoen E."/>
            <person name="Andreopoulos B."/>
            <person name="Lu D."/>
            <person name="Skrede I."/>
            <person name="Drula E."/>
            <person name="Henrissat B."/>
            <person name="Morin E."/>
            <person name="Kohler A."/>
            <person name="Barry K."/>
            <person name="LaButti K."/>
            <person name="Morin E."/>
            <person name="Salamov A."/>
            <person name="Lipzen A."/>
            <person name="Mereny Z."/>
            <person name="Hegedus B."/>
            <person name="Baldrian P."/>
            <person name="Stursova M."/>
            <person name="Weitz H."/>
            <person name="Taylor A."/>
            <person name="Grigoriev I.V."/>
            <person name="Nagy L.G."/>
            <person name="Martin F."/>
            <person name="Kauserud H."/>
        </authorList>
    </citation>
    <scope>NUCLEOTIDE SEQUENCE</scope>
    <source>
        <strain evidence="2">CBHHK182m</strain>
    </source>
</reference>
<dbReference type="PANTHER" id="PTHR13464:SF0">
    <property type="entry name" value="SAP30-BINDING PROTEIN"/>
    <property type="match status" value="1"/>
</dbReference>
<gene>
    <name evidence="2" type="ORF">B0H16DRAFT_1575238</name>
</gene>
<feature type="compositionally biased region" description="Low complexity" evidence="1">
    <location>
        <begin position="236"/>
        <end position="251"/>
    </location>
</feature>
<name>A0AAD7I5W3_9AGAR</name>
<dbReference type="Proteomes" id="UP001215598">
    <property type="component" value="Unassembled WGS sequence"/>
</dbReference>
<proteinExistence type="predicted"/>
<sequence length="291" mass="31617">MLQGLVAYDDDSASDSEEKAPSPSKSNGHANDIKSKPSLNVSSESRKLAKSQIIIRRPAAQLKSHPRAVIADEILDAPSSKRSEASGLTSATQNAVASSSHVDPEDELTRIRTLLRPPPIPGTEDWGIPSASTEPCDPAIQTKLAQFHALKTATPAKHFNDSLMGSRAFRNPHLYTKLVEFVDVDERTTNFPPALWDPADVDPAWYADALAEKQKTRAEQQSAGQAAGKRSQIAFTGASGSSGASTSSTAAHKPRPKDKERERERDRDKRFQPYGGSSLGGHRERERSQWG</sequence>
<dbReference type="PANTHER" id="PTHR13464">
    <property type="entry name" value="TRANSCRIPTIONAL REGULATOR PROTEIN HCNGP"/>
    <property type="match status" value="1"/>
</dbReference>
<keyword evidence="3" id="KW-1185">Reference proteome</keyword>
<protein>
    <submittedName>
        <fullName evidence="2">HCNGP-domain-containing protein</fullName>
    </submittedName>
</protein>
<feature type="region of interest" description="Disordered" evidence="1">
    <location>
        <begin position="1"/>
        <end position="47"/>
    </location>
</feature>
<feature type="region of interest" description="Disordered" evidence="1">
    <location>
        <begin position="213"/>
        <end position="291"/>
    </location>
</feature>
<dbReference type="InterPro" id="IPR012479">
    <property type="entry name" value="SAP30BP"/>
</dbReference>
<comment type="caution">
    <text evidence="2">The sequence shown here is derived from an EMBL/GenBank/DDBJ whole genome shotgun (WGS) entry which is preliminary data.</text>
</comment>